<dbReference type="InterPro" id="IPR052031">
    <property type="entry name" value="Membrane_Transporter-Flippase"/>
</dbReference>
<dbReference type="PANTHER" id="PTHR43549">
    <property type="entry name" value="MULTIDRUG RESISTANCE PROTEIN YPNP-RELATED"/>
    <property type="match status" value="1"/>
</dbReference>
<dbReference type="OrthoDB" id="9806302at2"/>
<evidence type="ECO:0000256" key="3">
    <source>
        <dbReference type="ARBA" id="ARBA00022475"/>
    </source>
</evidence>
<organism evidence="8 9">
    <name type="scientific">Alteromonas sediminis</name>
    <dbReference type="NCBI Taxonomy" id="2259342"/>
    <lineage>
        <taxon>Bacteria</taxon>
        <taxon>Pseudomonadati</taxon>
        <taxon>Pseudomonadota</taxon>
        <taxon>Gammaproteobacteria</taxon>
        <taxon>Alteromonadales</taxon>
        <taxon>Alteromonadaceae</taxon>
        <taxon>Alteromonas/Salinimonas group</taxon>
        <taxon>Alteromonas</taxon>
    </lineage>
</organism>
<keyword evidence="9" id="KW-1185">Reference proteome</keyword>
<keyword evidence="4 7" id="KW-0812">Transmembrane</keyword>
<evidence type="ECO:0000256" key="6">
    <source>
        <dbReference type="ARBA" id="ARBA00023136"/>
    </source>
</evidence>
<dbReference type="Pfam" id="PF01554">
    <property type="entry name" value="MatE"/>
    <property type="match status" value="2"/>
</dbReference>
<feature type="transmembrane region" description="Helical" evidence="7">
    <location>
        <begin position="113"/>
        <end position="134"/>
    </location>
</feature>
<evidence type="ECO:0000256" key="4">
    <source>
        <dbReference type="ARBA" id="ARBA00022692"/>
    </source>
</evidence>
<keyword evidence="2" id="KW-0813">Transport</keyword>
<comment type="caution">
    <text evidence="8">The sequence shown here is derived from an EMBL/GenBank/DDBJ whole genome shotgun (WGS) entry which is preliminary data.</text>
</comment>
<keyword evidence="5 7" id="KW-1133">Transmembrane helix</keyword>
<keyword evidence="3" id="KW-1003">Cell membrane</keyword>
<evidence type="ECO:0000256" key="5">
    <source>
        <dbReference type="ARBA" id="ARBA00022989"/>
    </source>
</evidence>
<evidence type="ECO:0000256" key="1">
    <source>
        <dbReference type="ARBA" id="ARBA00004429"/>
    </source>
</evidence>
<feature type="transmembrane region" description="Helical" evidence="7">
    <location>
        <begin position="298"/>
        <end position="318"/>
    </location>
</feature>
<reference evidence="8 9" key="1">
    <citation type="submission" date="2018-11" db="EMBL/GenBank/DDBJ databases">
        <authorList>
            <person name="Ye M.-Q."/>
            <person name="Du Z.-J."/>
        </authorList>
    </citation>
    <scope>NUCLEOTIDE SEQUENCE [LARGE SCALE GENOMIC DNA]</scope>
    <source>
        <strain evidence="8 9">U0105</strain>
    </source>
</reference>
<name>A0A3N5Y6A1_9ALTE</name>
<feature type="transmembrane region" description="Helical" evidence="7">
    <location>
        <begin position="330"/>
        <end position="355"/>
    </location>
</feature>
<feature type="transmembrane region" description="Helical" evidence="7">
    <location>
        <begin position="38"/>
        <end position="58"/>
    </location>
</feature>
<comment type="subcellular location">
    <subcellularLocation>
        <location evidence="1">Cell inner membrane</location>
        <topology evidence="1">Multi-pass membrane protein</topology>
    </subcellularLocation>
</comment>
<dbReference type="NCBIfam" id="TIGR00797">
    <property type="entry name" value="matE"/>
    <property type="match status" value="1"/>
</dbReference>
<sequence>MILGMIMLMSFGLIDTFFVSLLGTDALAAISFTFPVTFTLISLNIGLGIGASAVIGRLRGQKEFHEANETATASITVAVLLVGLLAVVGMLTIEPVFSLLGADETLMPLIKQYMLVWYASGVLLAIPMVGNSVLRASGDTKTPSMIMAVGGAINAALDPLLIFGFGPIPAMGIQGAAWATLIAWLIGAVWILRLLAVKRKLMLPRLLTPSELKQYSQRVMKIGFPAAGANMLTPIAGGVMTAIVATYGAEAVAAWGVGNRLESIASIVVLALSMSLPPFISHNVGANQIERVKTAYRNVLTFIVLWQLLVFVGMWLLSPFIAEVFAEEQIVSAQIVLFLSIVPLGYGLQGIIILTNSSLNAMHLPMGALWLSILRLFVFYVPIAYVCSLYFGLKGLFWGCVLANLLMACVSLIWFKRALTQTHALHQQQEA</sequence>
<dbReference type="PIRSF" id="PIRSF006603">
    <property type="entry name" value="DinF"/>
    <property type="match status" value="1"/>
</dbReference>
<feature type="transmembrane region" description="Helical" evidence="7">
    <location>
        <begin position="367"/>
        <end position="390"/>
    </location>
</feature>
<proteinExistence type="predicted"/>
<keyword evidence="6 7" id="KW-0472">Membrane</keyword>
<dbReference type="GO" id="GO:0042910">
    <property type="term" value="F:xenobiotic transmembrane transporter activity"/>
    <property type="evidence" value="ECO:0007669"/>
    <property type="project" value="InterPro"/>
</dbReference>
<accession>A0A3N5Y6A1</accession>
<protein>
    <submittedName>
        <fullName evidence="8">MATE family efflux transporter</fullName>
    </submittedName>
</protein>
<feature type="transmembrane region" description="Helical" evidence="7">
    <location>
        <begin position="70"/>
        <end position="93"/>
    </location>
</feature>
<dbReference type="Proteomes" id="UP000275281">
    <property type="component" value="Unassembled WGS sequence"/>
</dbReference>
<feature type="transmembrane region" description="Helical" evidence="7">
    <location>
        <begin position="222"/>
        <end position="244"/>
    </location>
</feature>
<dbReference type="InterPro" id="IPR048279">
    <property type="entry name" value="MdtK-like"/>
</dbReference>
<feature type="transmembrane region" description="Helical" evidence="7">
    <location>
        <begin position="396"/>
        <end position="415"/>
    </location>
</feature>
<feature type="transmembrane region" description="Helical" evidence="7">
    <location>
        <begin position="176"/>
        <end position="196"/>
    </location>
</feature>
<dbReference type="AlphaFoldDB" id="A0A3N5Y6A1"/>
<evidence type="ECO:0000313" key="9">
    <source>
        <dbReference type="Proteomes" id="UP000275281"/>
    </source>
</evidence>
<evidence type="ECO:0000256" key="7">
    <source>
        <dbReference type="SAM" id="Phobius"/>
    </source>
</evidence>
<dbReference type="EMBL" id="RPOK01000001">
    <property type="protein sequence ID" value="RPJ68836.1"/>
    <property type="molecule type" value="Genomic_DNA"/>
</dbReference>
<dbReference type="GO" id="GO:0015297">
    <property type="term" value="F:antiporter activity"/>
    <property type="evidence" value="ECO:0007669"/>
    <property type="project" value="InterPro"/>
</dbReference>
<dbReference type="PANTHER" id="PTHR43549:SF3">
    <property type="entry name" value="MULTIDRUG RESISTANCE PROTEIN YPNP-RELATED"/>
    <property type="match status" value="1"/>
</dbReference>
<evidence type="ECO:0000313" key="8">
    <source>
        <dbReference type="EMBL" id="RPJ68836.1"/>
    </source>
</evidence>
<gene>
    <name evidence="8" type="ORF">DRW07_03225</name>
</gene>
<dbReference type="GO" id="GO:0005886">
    <property type="term" value="C:plasma membrane"/>
    <property type="evidence" value="ECO:0007669"/>
    <property type="project" value="UniProtKB-SubCell"/>
</dbReference>
<dbReference type="InterPro" id="IPR002528">
    <property type="entry name" value="MATE_fam"/>
</dbReference>
<evidence type="ECO:0000256" key="2">
    <source>
        <dbReference type="ARBA" id="ARBA00022448"/>
    </source>
</evidence>
<feature type="transmembrane region" description="Helical" evidence="7">
    <location>
        <begin position="264"/>
        <end position="286"/>
    </location>
</feature>
<feature type="transmembrane region" description="Helical" evidence="7">
    <location>
        <begin position="146"/>
        <end position="170"/>
    </location>
</feature>